<reference evidence="1 2" key="1">
    <citation type="submission" date="2017-03" db="EMBL/GenBank/DDBJ databases">
        <title>Genome Survey of Euroglyphus maynei.</title>
        <authorList>
            <person name="Arlian L.G."/>
            <person name="Morgan M.S."/>
            <person name="Rider S.D."/>
        </authorList>
    </citation>
    <scope>NUCLEOTIDE SEQUENCE [LARGE SCALE GENOMIC DNA]</scope>
    <source>
        <strain evidence="1">Arlian Lab</strain>
        <tissue evidence="1">Whole body</tissue>
    </source>
</reference>
<dbReference type="Proteomes" id="UP000194236">
    <property type="component" value="Unassembled WGS sequence"/>
</dbReference>
<name>A0A1Y3BCP8_EURMA</name>
<protein>
    <submittedName>
        <fullName evidence="1">Uncharacterized protein</fullName>
    </submittedName>
</protein>
<evidence type="ECO:0000313" key="2">
    <source>
        <dbReference type="Proteomes" id="UP000194236"/>
    </source>
</evidence>
<feature type="non-terminal residue" evidence="1">
    <location>
        <position position="1"/>
    </location>
</feature>
<gene>
    <name evidence="1" type="ORF">BLA29_015143</name>
</gene>
<sequence>GCQIRGRPEEGIFSI</sequence>
<accession>A0A1Y3BCP8</accession>
<proteinExistence type="predicted"/>
<comment type="caution">
    <text evidence="1">The sequence shown here is derived from an EMBL/GenBank/DDBJ whole genome shotgun (WGS) entry which is preliminary data.</text>
</comment>
<keyword evidence="2" id="KW-1185">Reference proteome</keyword>
<dbReference type="EMBL" id="MUJZ01031666">
    <property type="protein sequence ID" value="OTF77623.1"/>
    <property type="molecule type" value="Genomic_DNA"/>
</dbReference>
<organism evidence="1 2">
    <name type="scientific">Euroglyphus maynei</name>
    <name type="common">Mayne's house dust mite</name>
    <dbReference type="NCBI Taxonomy" id="6958"/>
    <lineage>
        <taxon>Eukaryota</taxon>
        <taxon>Metazoa</taxon>
        <taxon>Ecdysozoa</taxon>
        <taxon>Arthropoda</taxon>
        <taxon>Chelicerata</taxon>
        <taxon>Arachnida</taxon>
        <taxon>Acari</taxon>
        <taxon>Acariformes</taxon>
        <taxon>Sarcoptiformes</taxon>
        <taxon>Astigmata</taxon>
        <taxon>Psoroptidia</taxon>
        <taxon>Analgoidea</taxon>
        <taxon>Pyroglyphidae</taxon>
        <taxon>Pyroglyphinae</taxon>
        <taxon>Euroglyphus</taxon>
    </lineage>
</organism>
<evidence type="ECO:0000313" key="1">
    <source>
        <dbReference type="EMBL" id="OTF77623.1"/>
    </source>
</evidence>